<dbReference type="InterPro" id="IPR037185">
    <property type="entry name" value="EmrE-like"/>
</dbReference>
<feature type="domain" description="EamA" evidence="7">
    <location>
        <begin position="159"/>
        <end position="291"/>
    </location>
</feature>
<keyword evidence="5 6" id="KW-0472">Membrane</keyword>
<dbReference type="AlphaFoldDB" id="A0A0D6JKL1"/>
<dbReference type="Pfam" id="PF00892">
    <property type="entry name" value="EamA"/>
    <property type="match status" value="2"/>
</dbReference>
<dbReference type="KEGG" id="fil:BN1229_v1_3950"/>
<evidence type="ECO:0000256" key="4">
    <source>
        <dbReference type="ARBA" id="ARBA00022989"/>
    </source>
</evidence>
<feature type="transmembrane region" description="Helical" evidence="6">
    <location>
        <begin position="125"/>
        <end position="142"/>
    </location>
</feature>
<dbReference type="SUPFAM" id="SSF103481">
    <property type="entry name" value="Multidrug resistance efflux transporter EmrE"/>
    <property type="match status" value="2"/>
</dbReference>
<dbReference type="InterPro" id="IPR050638">
    <property type="entry name" value="AA-Vitamin_Transporters"/>
</dbReference>
<evidence type="ECO:0000256" key="1">
    <source>
        <dbReference type="ARBA" id="ARBA00004141"/>
    </source>
</evidence>
<dbReference type="KEGG" id="fiy:BN1229_v1_3937"/>
<feature type="domain" description="EamA" evidence="7">
    <location>
        <begin position="13"/>
        <end position="140"/>
    </location>
</feature>
<feature type="transmembrane region" description="Helical" evidence="6">
    <location>
        <begin position="186"/>
        <end position="207"/>
    </location>
</feature>
<evidence type="ECO:0000256" key="5">
    <source>
        <dbReference type="ARBA" id="ARBA00023136"/>
    </source>
</evidence>
<feature type="transmembrane region" description="Helical" evidence="6">
    <location>
        <begin position="69"/>
        <end position="89"/>
    </location>
</feature>
<dbReference type="EMBL" id="LN829119">
    <property type="protein sequence ID" value="CPR22504.1"/>
    <property type="molecule type" value="Genomic_DNA"/>
</dbReference>
<reference evidence="9" key="1">
    <citation type="submission" date="2015-02" db="EMBL/GenBank/DDBJ databases">
        <authorList>
            <person name="Chooi Y.-H."/>
        </authorList>
    </citation>
    <scope>NUCLEOTIDE SEQUENCE [LARGE SCALE GENOMIC DNA]</scope>
    <source>
        <strain evidence="9">strain Y</strain>
    </source>
</reference>
<dbReference type="RefSeq" id="WP_244464963.1">
    <property type="nucleotide sequence ID" value="NZ_LN829118.1"/>
</dbReference>
<comment type="similarity">
    <text evidence="2">Belongs to the EamA transporter family.</text>
</comment>
<feature type="transmembrane region" description="Helical" evidence="6">
    <location>
        <begin position="219"/>
        <end position="241"/>
    </location>
</feature>
<proteinExistence type="inferred from homology"/>
<feature type="transmembrane region" description="Helical" evidence="6">
    <location>
        <begin position="95"/>
        <end position="118"/>
    </location>
</feature>
<dbReference type="Proteomes" id="UP000033187">
    <property type="component" value="Chromosome 1"/>
</dbReference>
<keyword evidence="3 6" id="KW-0812">Transmembrane</keyword>
<dbReference type="PANTHER" id="PTHR32322">
    <property type="entry name" value="INNER MEMBRANE TRANSPORTER"/>
    <property type="match status" value="1"/>
</dbReference>
<dbReference type="GO" id="GO:0016020">
    <property type="term" value="C:membrane"/>
    <property type="evidence" value="ECO:0007669"/>
    <property type="project" value="UniProtKB-SubCell"/>
</dbReference>
<name>A0A0D6JKL1_9HYPH</name>
<evidence type="ECO:0000259" key="7">
    <source>
        <dbReference type="Pfam" id="PF00892"/>
    </source>
</evidence>
<gene>
    <name evidence="8" type="ORF">YBN1229_v1_3937</name>
</gene>
<organism evidence="8 9">
    <name type="scientific">Candidatus Filomicrobium marinum</name>
    <dbReference type="NCBI Taxonomy" id="1608628"/>
    <lineage>
        <taxon>Bacteria</taxon>
        <taxon>Pseudomonadati</taxon>
        <taxon>Pseudomonadota</taxon>
        <taxon>Alphaproteobacteria</taxon>
        <taxon>Hyphomicrobiales</taxon>
        <taxon>Hyphomicrobiaceae</taxon>
        <taxon>Filomicrobium</taxon>
    </lineage>
</organism>
<feature type="transmembrane region" description="Helical" evidence="6">
    <location>
        <begin position="154"/>
        <end position="174"/>
    </location>
</feature>
<evidence type="ECO:0000313" key="9">
    <source>
        <dbReference type="Proteomes" id="UP000033187"/>
    </source>
</evidence>
<feature type="transmembrane region" description="Helical" evidence="6">
    <location>
        <begin position="274"/>
        <end position="292"/>
    </location>
</feature>
<evidence type="ECO:0000256" key="3">
    <source>
        <dbReference type="ARBA" id="ARBA00022692"/>
    </source>
</evidence>
<evidence type="ECO:0000256" key="6">
    <source>
        <dbReference type="SAM" id="Phobius"/>
    </source>
</evidence>
<evidence type="ECO:0000313" key="8">
    <source>
        <dbReference type="EMBL" id="CPR22504.1"/>
    </source>
</evidence>
<keyword evidence="4 6" id="KW-1133">Transmembrane helix</keyword>
<accession>A0A0D6JKL1</accession>
<protein>
    <submittedName>
        <fullName evidence="8">DMT family permease</fullName>
    </submittedName>
</protein>
<dbReference type="Gene3D" id="1.10.3730.20">
    <property type="match status" value="1"/>
</dbReference>
<feature type="transmembrane region" description="Helical" evidence="6">
    <location>
        <begin position="39"/>
        <end position="57"/>
    </location>
</feature>
<feature type="transmembrane region" description="Helical" evidence="6">
    <location>
        <begin position="248"/>
        <end position="268"/>
    </location>
</feature>
<comment type="subcellular location">
    <subcellularLocation>
        <location evidence="1">Membrane</location>
        <topology evidence="1">Multi-pass membrane protein</topology>
    </subcellularLocation>
</comment>
<dbReference type="PANTHER" id="PTHR32322:SF2">
    <property type="entry name" value="EAMA DOMAIN-CONTAINING PROTEIN"/>
    <property type="match status" value="1"/>
</dbReference>
<sequence>MVTSQMLMRVAPLVFVVLWSTGFIGSRLGAPDAEPFTFLSLRFLLVLGLLLPVALFFQQRAGGWHERGHAIVVGALIHGFYLGGVFWAIHREMPAGVAALIVSLQPIMTSVLAGPLLGERVSAQNWFGLAIGLVGAILILAPKFDLATSAGTGINGYTILASVIALCAITMGTLYQKRFATRIDLLVGAVWQYIGALIIVSAGALLFETREVNWTPNFIFALAWLVLVLSIGAISLLMLLIRQNAVATVAGLFYLVPGVTALIAHFMFGETLDLMQIFGLVLATFAVLLTTLRKENLRFLQRRRPAPPAP</sequence>
<dbReference type="InterPro" id="IPR000620">
    <property type="entry name" value="EamA_dom"/>
</dbReference>
<keyword evidence="9" id="KW-1185">Reference proteome</keyword>
<evidence type="ECO:0000256" key="2">
    <source>
        <dbReference type="ARBA" id="ARBA00007362"/>
    </source>
</evidence>